<proteinExistence type="predicted"/>
<dbReference type="Pfam" id="PF17957">
    <property type="entry name" value="Big_7"/>
    <property type="match status" value="2"/>
</dbReference>
<dbReference type="InterPro" id="IPR036116">
    <property type="entry name" value="FN3_sf"/>
</dbReference>
<evidence type="ECO:0000313" key="4">
    <source>
        <dbReference type="Proteomes" id="UP000037600"/>
    </source>
</evidence>
<dbReference type="SUPFAM" id="SSF49265">
    <property type="entry name" value="Fibronectin type III"/>
    <property type="match status" value="1"/>
</dbReference>
<dbReference type="CDD" id="cd00257">
    <property type="entry name" value="beta-trefoil_FSCN-like"/>
    <property type="match status" value="1"/>
</dbReference>
<dbReference type="EMBL" id="LAZL01000011">
    <property type="protein sequence ID" value="KMT65474.1"/>
    <property type="molecule type" value="Genomic_DNA"/>
</dbReference>
<dbReference type="Proteomes" id="UP000037600">
    <property type="component" value="Unassembled WGS sequence"/>
</dbReference>
<dbReference type="Gene3D" id="2.60.350.10">
    <property type="entry name" value="Dextranase, N-terminal"/>
    <property type="match status" value="1"/>
</dbReference>
<evidence type="ECO:0000259" key="2">
    <source>
        <dbReference type="PROSITE" id="PS51175"/>
    </source>
</evidence>
<dbReference type="GO" id="GO:0030246">
    <property type="term" value="F:carbohydrate binding"/>
    <property type="evidence" value="ECO:0007669"/>
    <property type="project" value="InterPro"/>
</dbReference>
<dbReference type="Gene3D" id="2.60.120.260">
    <property type="entry name" value="Galactose-binding domain-like"/>
    <property type="match status" value="1"/>
</dbReference>
<dbReference type="InterPro" id="IPR005084">
    <property type="entry name" value="CBM6"/>
</dbReference>
<dbReference type="Gene3D" id="2.60.40.10">
    <property type="entry name" value="Immunoglobulins"/>
    <property type="match status" value="3"/>
</dbReference>
<dbReference type="InterPro" id="IPR003961">
    <property type="entry name" value="FN3_dom"/>
</dbReference>
<dbReference type="InterPro" id="IPR008979">
    <property type="entry name" value="Galactose-bd-like_sf"/>
</dbReference>
<dbReference type="CDD" id="cd00063">
    <property type="entry name" value="FN3"/>
    <property type="match status" value="1"/>
</dbReference>
<evidence type="ECO:0000259" key="1">
    <source>
        <dbReference type="PROSITE" id="PS50853"/>
    </source>
</evidence>
<dbReference type="InterPro" id="IPR008999">
    <property type="entry name" value="Actin-crosslinking"/>
</dbReference>
<dbReference type="InterPro" id="IPR013783">
    <property type="entry name" value="Ig-like_fold"/>
</dbReference>
<dbReference type="PROSITE" id="PS50853">
    <property type="entry name" value="FN3"/>
    <property type="match status" value="1"/>
</dbReference>
<keyword evidence="4" id="KW-1185">Reference proteome</keyword>
<dbReference type="InterPro" id="IPR035953">
    <property type="entry name" value="Dextranase_N-ter"/>
</dbReference>
<name>A0A0J8GVZ6_9ALTE</name>
<sequence>MSPKLKAIPLSILLALAGCNDSEEKKRVVINDCEQDSSCETVPNVAPSISIIAPSTELSINAGEALTVSTIAEDADSNIKRVDFYWNGAFITSVISAPYTLENFYVPVNATLGKNTIVAMVVDTQDEVAQATVDIDVTAALKPPTIELVLPTHKTPLVLNESLSLEVLATDQDGSIDRVEYYLDGELIGQSTTAPNYSIDYTLMSFGFKKLTMKAFDNDGQLHQVDTMISVAKTHQTLLIKPSQVYFKSEAPYDEITVFWGDNSENEKGFKVEQKIEGSDTWTNIGQAGENETELTISNFDRTETSYIRVKALRDDLESESSEMLRLVGTNDTLEVYPVIPEISSGKTLSTNKQVYNSEGTLVTRKITYPAFQYQTPNERGQGQATRASSYFSVEVKTLDSELLSSPVYETRPQIRNFLAQNDKRHTGQDKPYQAGRYGVVEGELNSSIHSKHWTNIDASEDVIVRVKLDPTMGAIDISDLEIHPAPIDTVKIDEQTFDVTLPGATDFTRHYRIAVNRKAWAESEQSEYRGSITIESPLFVFINPVHLAPASAPMGQVKEFNDGALVVFGAGVHLPKTEYQFLGEGGAVAGGATGNDKVREIYAPGDAYLQYGFLFKNNSYPIKAWGRAIYSDEMFNVYTEDDKAGDADGYVWSDRARSPWSHLDATEGNPWQITHASNPHMVLDGSYTAEPTVIDGFTNISTTTGILVTNGQSVIKNYKDVGYGGGTYQSGSAKVEYTGNLFVNSGDITQLHKDITMSNNTSYNLYTGASFQLGTDLETEMGITAQVSNHTVLSSDRLNDELLSSQSVFNSQLTAAKLVEHAGGVFENFEFYGQESSIFNIQVWNREEQATDTTSIISDKTFKNFNVRQAPVNAENLIAESDLSLNQQAYIRFIHFDNLVIEGTAINNASDFDSYFNYNEGLLLHTVTLFSMPSMIDESSVVNGYASAPIDQYVAIKADNMSYVQSDESLPASFNPLTANASSDNDGFVVVSAGDDYVALRDFSGRYVQADPNRYGYVHVQLEPSDDISEWAKFIWVDNGDSTFSLFSKATGLYVRLEDSLSTNAPLYAASDEITASESFEFEAHSGEAPVFGKPPISVKLEAEEYARVGDSTGEKADALKPTNGADGGSALGWVGADDWAEFDVNMSDVAYIKIKSLTAGFQNRDLEVSVNGVSLGVIPAKSSGNWGTYVWSEEAKLNAPSGGVISTLRITAPGDGINLDAFDVTFVRYNAQELNFNAGSFDSETGGIKATGGGVNIGFVKNDRSVSYNLNLDASSIDTKATLELVGGSVKAGTVITFLADDVEIGSATTPVAGPQTISTMLSTAGNTGIGTLKIVFTHPTDTGFLLDVSTIKLEYGVVDTIKVVENLVLDSASATEILTAKTDKLDNIKDMASATYNVELKPGDADIKVTMEHVGGGGAAVSFYGILSDDTEEMLGTVNLPGGGGWSDPYLIAEGVLDAVRTEGTYKALRFVFDNNGTYCCNVGSVQLEYEYLP</sequence>
<dbReference type="PROSITE" id="PS51175">
    <property type="entry name" value="CBM6"/>
    <property type="match status" value="1"/>
</dbReference>
<dbReference type="PROSITE" id="PS51257">
    <property type="entry name" value="PROKAR_LIPOPROTEIN"/>
    <property type="match status" value="1"/>
</dbReference>
<dbReference type="Gene3D" id="2.80.10.50">
    <property type="match status" value="1"/>
</dbReference>
<accession>A0A0J8GVZ6</accession>
<reference evidence="3 4" key="1">
    <citation type="submission" date="2015-04" db="EMBL/GenBank/DDBJ databases">
        <title>Draft Genome Sequence of the Novel Agar-Digesting Marine Bacterium Q1.</title>
        <authorList>
            <person name="Li Y."/>
            <person name="Li D."/>
            <person name="Chen G."/>
            <person name="Du Z."/>
        </authorList>
    </citation>
    <scope>NUCLEOTIDE SEQUENCE [LARGE SCALE GENOMIC DNA]</scope>
    <source>
        <strain evidence="3 4">Q1</strain>
    </source>
</reference>
<comment type="caution">
    <text evidence="3">The sequence shown here is derived from an EMBL/GenBank/DDBJ whole genome shotgun (WGS) entry which is preliminary data.</text>
</comment>
<organism evidence="3 4">
    <name type="scientific">Catenovulum maritimum</name>
    <dbReference type="NCBI Taxonomy" id="1513271"/>
    <lineage>
        <taxon>Bacteria</taxon>
        <taxon>Pseudomonadati</taxon>
        <taxon>Pseudomonadota</taxon>
        <taxon>Gammaproteobacteria</taxon>
        <taxon>Alteromonadales</taxon>
        <taxon>Alteromonadaceae</taxon>
        <taxon>Catenovulum</taxon>
    </lineage>
</organism>
<dbReference type="OrthoDB" id="6375090at2"/>
<feature type="domain" description="Fibronectin type-III" evidence="1">
    <location>
        <begin position="241"/>
        <end position="333"/>
    </location>
</feature>
<evidence type="ECO:0008006" key="5">
    <source>
        <dbReference type="Google" id="ProtNLM"/>
    </source>
</evidence>
<evidence type="ECO:0000313" key="3">
    <source>
        <dbReference type="EMBL" id="KMT65474.1"/>
    </source>
</evidence>
<feature type="domain" description="CBM6" evidence="2">
    <location>
        <begin position="1100"/>
        <end position="1227"/>
    </location>
</feature>
<dbReference type="SUPFAM" id="SSF50405">
    <property type="entry name" value="Actin-crosslinking proteins"/>
    <property type="match status" value="1"/>
</dbReference>
<gene>
    <name evidence="3" type="ORF">XM47_08980</name>
</gene>
<dbReference type="SUPFAM" id="SSF49785">
    <property type="entry name" value="Galactose-binding domain-like"/>
    <property type="match status" value="1"/>
</dbReference>
<dbReference type="RefSeq" id="WP_048691769.1">
    <property type="nucleotide sequence ID" value="NZ_KQ130488.1"/>
</dbReference>
<dbReference type="STRING" id="1513271.XM47_08980"/>
<dbReference type="Gene3D" id="2.160.20.10">
    <property type="entry name" value="Single-stranded right-handed beta-helix, Pectin lyase-like"/>
    <property type="match status" value="1"/>
</dbReference>
<protein>
    <recommendedName>
        <fullName evidence="5">CBM6 domain-containing protein</fullName>
    </recommendedName>
</protein>
<dbReference type="InterPro" id="IPR012334">
    <property type="entry name" value="Pectin_lyas_fold"/>
</dbReference>